<dbReference type="GO" id="GO:0070573">
    <property type="term" value="F:metallodipeptidase activity"/>
    <property type="evidence" value="ECO:0007669"/>
    <property type="project" value="InterPro"/>
</dbReference>
<evidence type="ECO:0000313" key="2">
    <source>
        <dbReference type="Proteomes" id="UP000024332"/>
    </source>
</evidence>
<dbReference type="SUPFAM" id="SSF51556">
    <property type="entry name" value="Metallo-dependent hydrolases"/>
    <property type="match status" value="1"/>
</dbReference>
<dbReference type="InterPro" id="IPR032466">
    <property type="entry name" value="Metal_Hydrolase"/>
</dbReference>
<dbReference type="RefSeq" id="WP_048098442.1">
    <property type="nucleotide sequence ID" value="NZ_JFZT01000005.1"/>
</dbReference>
<proteinExistence type="predicted"/>
<organism evidence="1 2">
    <name type="scientific">Candidatus Acidianus copahuensis</name>
    <dbReference type="NCBI Taxonomy" id="1160895"/>
    <lineage>
        <taxon>Archaea</taxon>
        <taxon>Thermoproteota</taxon>
        <taxon>Thermoprotei</taxon>
        <taxon>Sulfolobales</taxon>
        <taxon>Sulfolobaceae</taxon>
        <taxon>Acidianus</taxon>
    </lineage>
</organism>
<comment type="caution">
    <text evidence="1">The sequence shown here is derived from an EMBL/GenBank/DDBJ whole genome shotgun (WGS) entry which is preliminary data.</text>
</comment>
<name>A0A031LW73_9CREN</name>
<evidence type="ECO:0000313" key="1">
    <source>
        <dbReference type="EMBL" id="EZQ12030.1"/>
    </source>
</evidence>
<reference evidence="1 2" key="1">
    <citation type="submission" date="2014-03" db="EMBL/GenBank/DDBJ databases">
        <title>Draft genome sequence of the novel thermoacidophilic archaea Acidianus copahuensis ALE1 strain, isolated from Copahue volcanic area in Neuquen Argentina.</title>
        <authorList>
            <person name="Urbieta M.S."/>
            <person name="Rascovan N."/>
            <person name="Castro C."/>
            <person name="Revale S."/>
            <person name="Giaveno M.A."/>
            <person name="Vazquez M.P."/>
            <person name="Donati E.R."/>
        </authorList>
    </citation>
    <scope>NUCLEOTIDE SEQUENCE [LARGE SCALE GENOMIC DNA]</scope>
    <source>
        <strain evidence="1 2">ALE1</strain>
    </source>
</reference>
<dbReference type="PROSITE" id="PS51365">
    <property type="entry name" value="RENAL_DIPEPTIDASE_2"/>
    <property type="match status" value="1"/>
</dbReference>
<keyword evidence="2" id="KW-1185">Reference proteome</keyword>
<dbReference type="AlphaFoldDB" id="A0A031LW73"/>
<dbReference type="InterPro" id="IPR008257">
    <property type="entry name" value="Pept_M19"/>
</dbReference>
<sequence length="313" mass="34836">MRFVDMHEDFGFSSQTEDVILGNKQSSIRLLNAASNNAVIFASIFPHVNTVNEISDYLSEKYGHPSKASSPLFQVFLEQVKFYLYLERKGLVTIVRSRKDLDKDGIKFILSLEGADVLTDPYDVYILKELNVLVLGLTWNYDNKFASSCMSKKDYGLTGEGEELVRIANDLGIILDLAHASKRTVIDVTSSSKEPVIASHANVKALKDHVRNLDNEEIDAIVKTKGIIGVTAINSTLSDYPSIQDLVNHAKYIGDNFGWDSVAFGSDFLGIDETPKGLEDVTKVKELSSLLGDRSEEVLWNNPMRILKKLLKG</sequence>
<dbReference type="EMBL" id="JFZT01000005">
    <property type="protein sequence ID" value="EZQ12030.1"/>
    <property type="molecule type" value="Genomic_DNA"/>
</dbReference>
<dbReference type="Pfam" id="PF01244">
    <property type="entry name" value="Peptidase_M19"/>
    <property type="match status" value="1"/>
</dbReference>
<gene>
    <name evidence="1" type="ORF">CM19_00210</name>
</gene>
<dbReference type="OrthoDB" id="26221at2157"/>
<dbReference type="Proteomes" id="UP000024332">
    <property type="component" value="Unassembled WGS sequence"/>
</dbReference>
<protein>
    <submittedName>
        <fullName evidence="1">Peptidase</fullName>
    </submittedName>
</protein>
<dbReference type="STRING" id="1160895.CM19_00210"/>
<dbReference type="PANTHER" id="PTHR10443">
    <property type="entry name" value="MICROSOMAL DIPEPTIDASE"/>
    <property type="match status" value="1"/>
</dbReference>
<accession>A0A031LW73</accession>
<dbReference type="GO" id="GO:0006508">
    <property type="term" value="P:proteolysis"/>
    <property type="evidence" value="ECO:0007669"/>
    <property type="project" value="InterPro"/>
</dbReference>
<dbReference type="Gene3D" id="3.20.20.140">
    <property type="entry name" value="Metal-dependent hydrolases"/>
    <property type="match status" value="1"/>
</dbReference>
<dbReference type="PANTHER" id="PTHR10443:SF12">
    <property type="entry name" value="DIPEPTIDASE"/>
    <property type="match status" value="1"/>
</dbReference>